<evidence type="ECO:0000313" key="3">
    <source>
        <dbReference type="Proteomes" id="UP000054564"/>
    </source>
</evidence>
<feature type="region of interest" description="Disordered" evidence="1">
    <location>
        <begin position="275"/>
        <end position="298"/>
    </location>
</feature>
<proteinExistence type="predicted"/>
<name>A0A0L0UUL6_9BASI</name>
<feature type="region of interest" description="Disordered" evidence="1">
    <location>
        <begin position="52"/>
        <end position="262"/>
    </location>
</feature>
<feature type="compositionally biased region" description="Polar residues" evidence="1">
    <location>
        <begin position="95"/>
        <end position="112"/>
    </location>
</feature>
<sequence length="852" mass="91986">MYDPSDLTENENFDPRDKKWKGVHLREFIYSRLPGVTIPTKLLVPALPLDDARSSNRPSANPRQLSNRVQTSLHEDQSANQSSAHLEAPRKSCMKTGSRNNTHSATAPSSFNPVAGPASAKNTSKTRPTRSSDTPSPKRSLTPQPSQASKRVRNESTTTTVEQPPHSKLKSSTKLSKSTSQTETQSTSQIQTVQQPLPSKPNSTKLSKSKSQTPTAEKRPPSLPNLTNTNNSKRPTHTVEKPPPSLPNLKSTSNSKHPTQPLTCKRALSVHFLDSDDSDDRHHKHIKKAPENPMSSSKLYVKAPLASKTHPNKSKTLQKPGNTRQIQTQFHQPLSQTQTNPPPSLASSFSGRPSHGLQSSQSSSIKKRSRHIVVDSSDEDKSSSQYSNQVRSSSQSGDQVALSEKESLSKTHIKSLCESPAESLSQTQTESLSQTQTESLSETQTESSSQSDQLDGSDDSDGSDLDLGGKSVTQVSRVKRLIATGEPVQSNPQPKPNSPLVLPDARSSSDHPNPSNSKPSRVAQPPGSPQPPQSSQPPRPSQPPQPPRPPRQVQLVIPGYGTFIGTFVQPSETVAEPSKTIVNPSQTVRRSESVILPSKNLVKACDTPVNSQPTQATSCLNVPVKPTNHLNPHITPKAPSDPDKYISKDETLSKAKYPPQKWVPIPLNEVQKPKPQRQWVPLLEPTPPSLTVKSTPLTSNFPPLTVKTPALTVKTPALTVKTPALTVKTPPFPTQTSLPVKTPALPVKEQEGKNMLLLPVAESTAVTSGPTATNPASQTYSIGSPNTTGSHTTIDQSCQNIASVPESISQSGAVLSRLGNLEQLIYHIANDNTGSARGLAQQLSQLMNKLAD</sequence>
<feature type="region of interest" description="Disordered" evidence="1">
    <location>
        <begin position="333"/>
        <end position="553"/>
    </location>
</feature>
<feature type="region of interest" description="Disordered" evidence="1">
    <location>
        <begin position="305"/>
        <end position="324"/>
    </location>
</feature>
<feature type="compositionally biased region" description="Low complexity" evidence="1">
    <location>
        <begin position="170"/>
        <end position="195"/>
    </location>
</feature>
<feature type="compositionally biased region" description="Polar residues" evidence="1">
    <location>
        <begin position="333"/>
        <end position="351"/>
    </location>
</feature>
<feature type="compositionally biased region" description="Polar residues" evidence="1">
    <location>
        <begin position="120"/>
        <end position="162"/>
    </location>
</feature>
<comment type="caution">
    <text evidence="2">The sequence shown here is derived from an EMBL/GenBank/DDBJ whole genome shotgun (WGS) entry which is preliminary data.</text>
</comment>
<reference evidence="3" key="1">
    <citation type="submission" date="2014-03" db="EMBL/GenBank/DDBJ databases">
        <title>The Genome Sequence of Puccinia striiformis f. sp. tritici PST-78.</title>
        <authorList>
            <consortium name="The Broad Institute Genome Sequencing Platform"/>
            <person name="Cuomo C."/>
            <person name="Hulbert S."/>
            <person name="Chen X."/>
            <person name="Walker B."/>
            <person name="Young S.K."/>
            <person name="Zeng Q."/>
            <person name="Gargeya S."/>
            <person name="Fitzgerald M."/>
            <person name="Haas B."/>
            <person name="Abouelleil A."/>
            <person name="Alvarado L."/>
            <person name="Arachchi H.M."/>
            <person name="Berlin A.M."/>
            <person name="Chapman S.B."/>
            <person name="Goldberg J."/>
            <person name="Griggs A."/>
            <person name="Gujja S."/>
            <person name="Hansen M."/>
            <person name="Howarth C."/>
            <person name="Imamovic A."/>
            <person name="Larimer J."/>
            <person name="McCowan C."/>
            <person name="Montmayeur A."/>
            <person name="Murphy C."/>
            <person name="Neiman D."/>
            <person name="Pearson M."/>
            <person name="Priest M."/>
            <person name="Roberts A."/>
            <person name="Saif S."/>
            <person name="Shea T."/>
            <person name="Sisk P."/>
            <person name="Sykes S."/>
            <person name="Wortman J."/>
            <person name="Nusbaum C."/>
            <person name="Birren B."/>
        </authorList>
    </citation>
    <scope>NUCLEOTIDE SEQUENCE [LARGE SCALE GENOMIC DNA]</scope>
    <source>
        <strain evidence="3">race PST-78</strain>
    </source>
</reference>
<feature type="compositionally biased region" description="Polar residues" evidence="1">
    <location>
        <begin position="314"/>
        <end position="324"/>
    </location>
</feature>
<feature type="compositionally biased region" description="Low complexity" evidence="1">
    <location>
        <begin position="422"/>
        <end position="454"/>
    </location>
</feature>
<accession>A0A0L0UUL6</accession>
<feature type="compositionally biased region" description="Polar residues" evidence="1">
    <location>
        <begin position="248"/>
        <end position="262"/>
    </location>
</feature>
<feature type="compositionally biased region" description="Pro residues" evidence="1">
    <location>
        <begin position="526"/>
        <end position="550"/>
    </location>
</feature>
<feature type="compositionally biased region" description="Low complexity" evidence="1">
    <location>
        <begin position="354"/>
        <end position="364"/>
    </location>
</feature>
<feature type="compositionally biased region" description="Polar residues" evidence="1">
    <location>
        <begin position="196"/>
        <end position="215"/>
    </location>
</feature>
<organism evidence="2 3">
    <name type="scientific">Puccinia striiformis f. sp. tritici PST-78</name>
    <dbReference type="NCBI Taxonomy" id="1165861"/>
    <lineage>
        <taxon>Eukaryota</taxon>
        <taxon>Fungi</taxon>
        <taxon>Dikarya</taxon>
        <taxon>Basidiomycota</taxon>
        <taxon>Pucciniomycotina</taxon>
        <taxon>Pucciniomycetes</taxon>
        <taxon>Pucciniales</taxon>
        <taxon>Pucciniaceae</taxon>
        <taxon>Puccinia</taxon>
    </lineage>
</organism>
<feature type="region of interest" description="Disordered" evidence="1">
    <location>
        <begin position="766"/>
        <end position="792"/>
    </location>
</feature>
<feature type="compositionally biased region" description="Polar residues" evidence="1">
    <location>
        <begin position="510"/>
        <end position="519"/>
    </location>
</feature>
<feature type="compositionally biased region" description="Acidic residues" evidence="1">
    <location>
        <begin position="455"/>
        <end position="464"/>
    </location>
</feature>
<dbReference type="AlphaFoldDB" id="A0A0L0UUL6"/>
<gene>
    <name evidence="2" type="ORF">PSTG_15834</name>
</gene>
<keyword evidence="3" id="KW-1185">Reference proteome</keyword>
<dbReference type="EMBL" id="AJIL01000240">
    <property type="protein sequence ID" value="KNE90728.1"/>
    <property type="molecule type" value="Genomic_DNA"/>
</dbReference>
<dbReference type="Proteomes" id="UP000054564">
    <property type="component" value="Unassembled WGS sequence"/>
</dbReference>
<feature type="compositionally biased region" description="Polar residues" evidence="1">
    <location>
        <begin position="55"/>
        <end position="84"/>
    </location>
</feature>
<protein>
    <submittedName>
        <fullName evidence="2">Uncharacterized protein</fullName>
    </submittedName>
</protein>
<evidence type="ECO:0000256" key="1">
    <source>
        <dbReference type="SAM" id="MobiDB-lite"/>
    </source>
</evidence>
<feature type="compositionally biased region" description="Low complexity" evidence="1">
    <location>
        <begin position="383"/>
        <end position="396"/>
    </location>
</feature>
<evidence type="ECO:0000313" key="2">
    <source>
        <dbReference type="EMBL" id="KNE90728.1"/>
    </source>
</evidence>